<dbReference type="PANTHER" id="PTHR22870:SF395">
    <property type="entry name" value="UVB-RESISTANCE PROTEIN UVR8-RELATED"/>
    <property type="match status" value="1"/>
</dbReference>
<dbReference type="PROSITE" id="PS50012">
    <property type="entry name" value="RCC1_3"/>
    <property type="match status" value="1"/>
</dbReference>
<evidence type="ECO:0000313" key="3">
    <source>
        <dbReference type="EMBL" id="KAK1429866.1"/>
    </source>
</evidence>
<dbReference type="InterPro" id="IPR009091">
    <property type="entry name" value="RCC1/BLIP-II"/>
</dbReference>
<protein>
    <submittedName>
        <fullName evidence="3">Uncharacterized protein</fullName>
    </submittedName>
</protein>
<proteinExistence type="predicted"/>
<dbReference type="Pfam" id="PF00415">
    <property type="entry name" value="RCC1"/>
    <property type="match status" value="2"/>
</dbReference>
<evidence type="ECO:0000313" key="4">
    <source>
        <dbReference type="Proteomes" id="UP001229421"/>
    </source>
</evidence>
<organism evidence="3 4">
    <name type="scientific">Tagetes erecta</name>
    <name type="common">African marigold</name>
    <dbReference type="NCBI Taxonomy" id="13708"/>
    <lineage>
        <taxon>Eukaryota</taxon>
        <taxon>Viridiplantae</taxon>
        <taxon>Streptophyta</taxon>
        <taxon>Embryophyta</taxon>
        <taxon>Tracheophyta</taxon>
        <taxon>Spermatophyta</taxon>
        <taxon>Magnoliopsida</taxon>
        <taxon>eudicotyledons</taxon>
        <taxon>Gunneridae</taxon>
        <taxon>Pentapetalae</taxon>
        <taxon>asterids</taxon>
        <taxon>campanulids</taxon>
        <taxon>Asterales</taxon>
        <taxon>Asteraceae</taxon>
        <taxon>Asteroideae</taxon>
        <taxon>Heliantheae alliance</taxon>
        <taxon>Tageteae</taxon>
        <taxon>Tagetes</taxon>
    </lineage>
</organism>
<accession>A0AAD8KZ76</accession>
<dbReference type="InterPro" id="IPR051210">
    <property type="entry name" value="Ub_ligase/GEF_domain"/>
</dbReference>
<sequence>MSCLFITNSSTRLNEVGLLSRCLCVPLVFVRVVSAGYYHSSAITESGELYISGKNSSGQLGLGRKASKVIPIPSKVDFLNSVPINMAALGSDHSLVVTDKGEVLSWGGGESGRLGHRHKSSLLGFLSSASEYTPRLIKELEGVKKSSLLSSSLELEISTTSPQRINENKIALAACVCYIFCYIFLRSYRQVGFQIALAVLLGCDFSPGVRGISPIDVQVRSFRELLGEG</sequence>
<dbReference type="Proteomes" id="UP001229421">
    <property type="component" value="Unassembled WGS sequence"/>
</dbReference>
<comment type="caution">
    <text evidence="3">The sequence shown here is derived from an EMBL/GenBank/DDBJ whole genome shotgun (WGS) entry which is preliminary data.</text>
</comment>
<evidence type="ECO:0000256" key="1">
    <source>
        <dbReference type="ARBA" id="ARBA00022737"/>
    </source>
</evidence>
<keyword evidence="4" id="KW-1185">Reference proteome</keyword>
<dbReference type="EMBL" id="JAUHHV010000003">
    <property type="protein sequence ID" value="KAK1429866.1"/>
    <property type="molecule type" value="Genomic_DNA"/>
</dbReference>
<gene>
    <name evidence="3" type="ORF">QVD17_12149</name>
</gene>
<evidence type="ECO:0000256" key="2">
    <source>
        <dbReference type="PROSITE-ProRule" id="PRU00235"/>
    </source>
</evidence>
<feature type="repeat" description="RCC1" evidence="2">
    <location>
        <begin position="47"/>
        <end position="100"/>
    </location>
</feature>
<dbReference type="InterPro" id="IPR000408">
    <property type="entry name" value="Reg_chr_condens"/>
</dbReference>
<dbReference type="Gene3D" id="2.130.10.30">
    <property type="entry name" value="Regulator of chromosome condensation 1/beta-lactamase-inhibitor protein II"/>
    <property type="match status" value="1"/>
</dbReference>
<reference evidence="3" key="1">
    <citation type="journal article" date="2023" name="bioRxiv">
        <title>Improved chromosome-level genome assembly for marigold (Tagetes erecta).</title>
        <authorList>
            <person name="Jiang F."/>
            <person name="Yuan L."/>
            <person name="Wang S."/>
            <person name="Wang H."/>
            <person name="Xu D."/>
            <person name="Wang A."/>
            <person name="Fan W."/>
        </authorList>
    </citation>
    <scope>NUCLEOTIDE SEQUENCE</scope>
    <source>
        <strain evidence="3">WSJ</strain>
        <tissue evidence="3">Leaf</tissue>
    </source>
</reference>
<dbReference type="AlphaFoldDB" id="A0AAD8KZ76"/>
<dbReference type="SUPFAM" id="SSF50985">
    <property type="entry name" value="RCC1/BLIP-II"/>
    <property type="match status" value="1"/>
</dbReference>
<keyword evidence="1" id="KW-0677">Repeat</keyword>
<name>A0AAD8KZ76_TARER</name>
<dbReference type="PANTHER" id="PTHR22870">
    <property type="entry name" value="REGULATOR OF CHROMOSOME CONDENSATION"/>
    <property type="match status" value="1"/>
</dbReference>